<feature type="transmembrane region" description="Helical" evidence="6">
    <location>
        <begin position="74"/>
        <end position="92"/>
    </location>
</feature>
<protein>
    <submittedName>
        <fullName evidence="8">Histidine ABC transporter, permease protein HisM</fullName>
    </submittedName>
</protein>
<dbReference type="PATRIC" id="fig|1294273.3.peg.206"/>
<dbReference type="GO" id="GO:0055085">
    <property type="term" value="P:transmembrane transport"/>
    <property type="evidence" value="ECO:0007669"/>
    <property type="project" value="InterPro"/>
</dbReference>
<feature type="transmembrane region" description="Helical" evidence="6">
    <location>
        <begin position="138"/>
        <end position="161"/>
    </location>
</feature>
<comment type="subcellular location">
    <subcellularLocation>
        <location evidence="1 6">Cell membrane</location>
        <topology evidence="1 6">Multi-pass membrane protein</topology>
    </subcellularLocation>
</comment>
<feature type="transmembrane region" description="Helical" evidence="6">
    <location>
        <begin position="415"/>
        <end position="434"/>
    </location>
</feature>
<keyword evidence="2" id="KW-0997">Cell inner membrane</keyword>
<dbReference type="STRING" id="1294273.roselon_00213"/>
<feature type="domain" description="ABC transmembrane type-1" evidence="7">
    <location>
        <begin position="333"/>
        <end position="545"/>
    </location>
</feature>
<evidence type="ECO:0000259" key="7">
    <source>
        <dbReference type="PROSITE" id="PS50928"/>
    </source>
</evidence>
<organism evidence="8 9">
    <name type="scientific">Roseicyclus elongatus DSM 19469</name>
    <dbReference type="NCBI Taxonomy" id="1294273"/>
    <lineage>
        <taxon>Bacteria</taxon>
        <taxon>Pseudomonadati</taxon>
        <taxon>Pseudomonadota</taxon>
        <taxon>Alphaproteobacteria</taxon>
        <taxon>Rhodobacterales</taxon>
        <taxon>Roseobacteraceae</taxon>
        <taxon>Roseicyclus</taxon>
    </lineage>
</organism>
<evidence type="ECO:0000256" key="2">
    <source>
        <dbReference type="ARBA" id="ARBA00022519"/>
    </source>
</evidence>
<evidence type="ECO:0000313" key="9">
    <source>
        <dbReference type="Proteomes" id="UP000019593"/>
    </source>
</evidence>
<dbReference type="SUPFAM" id="SSF161098">
    <property type="entry name" value="MetI-like"/>
    <property type="match status" value="2"/>
</dbReference>
<feature type="transmembrane region" description="Helical" evidence="6">
    <location>
        <begin position="524"/>
        <end position="547"/>
    </location>
</feature>
<keyword evidence="2" id="KW-1003">Cell membrane</keyword>
<evidence type="ECO:0000256" key="6">
    <source>
        <dbReference type="RuleBase" id="RU363032"/>
    </source>
</evidence>
<dbReference type="AlphaFoldDB" id="W8SJI9"/>
<dbReference type="InterPro" id="IPR000515">
    <property type="entry name" value="MetI-like"/>
</dbReference>
<feature type="transmembrane region" description="Helical" evidence="6">
    <location>
        <begin position="369"/>
        <end position="395"/>
    </location>
</feature>
<dbReference type="EMBL" id="CP004372">
    <property type="protein sequence ID" value="AHM02670.1"/>
    <property type="molecule type" value="Genomic_DNA"/>
</dbReference>
<feature type="transmembrane region" description="Helical" evidence="6">
    <location>
        <begin position="485"/>
        <end position="504"/>
    </location>
</feature>
<dbReference type="eggNOG" id="COG4215">
    <property type="taxonomic scope" value="Bacteria"/>
</dbReference>
<dbReference type="InterPro" id="IPR035906">
    <property type="entry name" value="MetI-like_sf"/>
</dbReference>
<sequence length="572" mass="63681">MFEFCTDPETLSTFRWFSCYLTNGAHVLFYQSFLTVFALLAVTAPIALAFGFFAAAGARSPVAPLRWLGKGYTAMVRGVPDIVFFLFFVLVLDQGIEYLRHVIACPDWDDPIRQGANFIVCDAARTPQSTSPQWVHEVYNFALAVFTYAIVFGAFCGNVLFGAMRAVPRAQLETAEAYGMTRRQTFWRILVPQMVGLRAAGPVQYLDDPDQGDAASVPAGHRGCGLLGARIGRQPQRGLSIPASRLALLVFPGASGLLPRLHTRVGNRAGAADPETVARSGHHGGRRHAKGCGMICGEALQSYGLRALGYGERLLPRGEITLCDQVVLIGSGMIWNVYFAVLALLFGFAFAVLLAVAKNTPGRLIRKPAEWFIFVFRGSPLFIQFFMAYEAFVMLPRVGIEFELFGVMIEAETRWFARAWLGALIVLFLNTSAYTAEIFYGALRAVPRGDLEAADAYGLSGWKKFRRITFPTMLRLAWPAYTNEAIFLFHATALVFFASFPAFQQKGDALYYANYFADRTFNPFIPYPIVAVYFVIFTLIIIALFGAMNRHLNRHLPGEQRPRLRLRPTLIR</sequence>
<keyword evidence="4 6" id="KW-1133">Transmembrane helix</keyword>
<proteinExistence type="inferred from homology"/>
<dbReference type="Gene3D" id="1.10.3720.10">
    <property type="entry name" value="MetI-like"/>
    <property type="match status" value="2"/>
</dbReference>
<keyword evidence="9" id="KW-1185">Reference proteome</keyword>
<evidence type="ECO:0000256" key="3">
    <source>
        <dbReference type="ARBA" id="ARBA00022692"/>
    </source>
</evidence>
<dbReference type="Pfam" id="PF00528">
    <property type="entry name" value="BPD_transp_1"/>
    <property type="match status" value="2"/>
</dbReference>
<gene>
    <name evidence="8" type="ORF">roselon_00213</name>
</gene>
<accession>W8SJI9</accession>
<dbReference type="GO" id="GO:0006865">
    <property type="term" value="P:amino acid transport"/>
    <property type="evidence" value="ECO:0007669"/>
    <property type="project" value="UniProtKB-KW"/>
</dbReference>
<evidence type="ECO:0000256" key="5">
    <source>
        <dbReference type="ARBA" id="ARBA00023136"/>
    </source>
</evidence>
<dbReference type="GO" id="GO:0005886">
    <property type="term" value="C:plasma membrane"/>
    <property type="evidence" value="ECO:0007669"/>
    <property type="project" value="UniProtKB-SubCell"/>
</dbReference>
<dbReference type="HOGENOM" id="CLU_476380_0_0_5"/>
<comment type="similarity">
    <text evidence="6">Belongs to the binding-protein-dependent transport system permease family.</text>
</comment>
<feature type="transmembrane region" description="Helical" evidence="6">
    <location>
        <begin position="337"/>
        <end position="357"/>
    </location>
</feature>
<evidence type="ECO:0000313" key="8">
    <source>
        <dbReference type="EMBL" id="AHM02670.1"/>
    </source>
</evidence>
<keyword evidence="5 6" id="KW-0472">Membrane</keyword>
<feature type="transmembrane region" description="Helical" evidence="6">
    <location>
        <begin position="28"/>
        <end position="53"/>
    </location>
</feature>
<keyword evidence="3 6" id="KW-0812">Transmembrane</keyword>
<evidence type="ECO:0000256" key="4">
    <source>
        <dbReference type="ARBA" id="ARBA00022989"/>
    </source>
</evidence>
<dbReference type="Proteomes" id="UP000019593">
    <property type="component" value="Chromosome"/>
</dbReference>
<dbReference type="PANTHER" id="PTHR30614">
    <property type="entry name" value="MEMBRANE COMPONENT OF AMINO ACID ABC TRANSPORTER"/>
    <property type="match status" value="1"/>
</dbReference>
<dbReference type="PROSITE" id="PS50928">
    <property type="entry name" value="ABC_TM1"/>
    <property type="match status" value="1"/>
</dbReference>
<dbReference type="eggNOG" id="COG4160">
    <property type="taxonomic scope" value="Bacteria"/>
</dbReference>
<reference evidence="8 9" key="1">
    <citation type="submission" date="2013-03" db="EMBL/GenBank/DDBJ databases">
        <authorList>
            <person name="Fiebig A."/>
            <person name="Goeker M."/>
            <person name="Klenk H.-P.P."/>
        </authorList>
    </citation>
    <scope>NUCLEOTIDE SEQUENCE [LARGE SCALE GENOMIC DNA]</scope>
    <source>
        <strain evidence="9">DSM 19469</strain>
    </source>
</reference>
<evidence type="ECO:0000256" key="1">
    <source>
        <dbReference type="ARBA" id="ARBA00004651"/>
    </source>
</evidence>
<dbReference type="PANTHER" id="PTHR30614:SF10">
    <property type="entry name" value="ARGININE ABC TRANSPORTER PERMEASE PROTEIN ARTM"/>
    <property type="match status" value="1"/>
</dbReference>
<dbReference type="InterPro" id="IPR043429">
    <property type="entry name" value="ArtM/GltK/GlnP/TcyL/YhdX-like"/>
</dbReference>
<dbReference type="CDD" id="cd06261">
    <property type="entry name" value="TM_PBP2"/>
    <property type="match status" value="2"/>
</dbReference>
<dbReference type="KEGG" id="red:roselon_00213"/>
<name>W8SJI9_9RHOB</name>
<keyword evidence="6" id="KW-0813">Transport</keyword>